<dbReference type="PANTHER" id="PTHR47966">
    <property type="entry name" value="BETA-SITE APP-CLEAVING ENZYME, ISOFORM A-RELATED"/>
    <property type="match status" value="1"/>
</dbReference>
<dbReference type="PROSITE" id="PS00141">
    <property type="entry name" value="ASP_PROTEASE"/>
    <property type="match status" value="1"/>
</dbReference>
<comment type="caution">
    <text evidence="5">The sequence shown here is derived from an EMBL/GenBank/DDBJ whole genome shotgun (WGS) entry which is preliminary data.</text>
</comment>
<keyword evidence="6" id="KW-1185">Reference proteome</keyword>
<organism evidence="5 6">
    <name type="scientific">Haematococcus lacustris</name>
    <name type="common">Green alga</name>
    <name type="synonym">Haematococcus pluvialis</name>
    <dbReference type="NCBI Taxonomy" id="44745"/>
    <lineage>
        <taxon>Eukaryota</taxon>
        <taxon>Viridiplantae</taxon>
        <taxon>Chlorophyta</taxon>
        <taxon>core chlorophytes</taxon>
        <taxon>Chlorophyceae</taxon>
        <taxon>CS clade</taxon>
        <taxon>Chlamydomonadales</taxon>
        <taxon>Haematococcaceae</taxon>
        <taxon>Haematococcus</taxon>
    </lineage>
</organism>
<evidence type="ECO:0000259" key="3">
    <source>
        <dbReference type="PROSITE" id="PS50015"/>
    </source>
</evidence>
<feature type="non-terminal residue" evidence="5">
    <location>
        <position position="1"/>
    </location>
</feature>
<feature type="domain" description="Peptidase A1" evidence="4">
    <location>
        <begin position="1"/>
        <end position="256"/>
    </location>
</feature>
<gene>
    <name evidence="5" type="ORF">HaLaN_08964</name>
</gene>
<reference evidence="5 6" key="1">
    <citation type="submission" date="2020-02" db="EMBL/GenBank/DDBJ databases">
        <title>Draft genome sequence of Haematococcus lacustris strain NIES-144.</title>
        <authorList>
            <person name="Morimoto D."/>
            <person name="Nakagawa S."/>
            <person name="Yoshida T."/>
            <person name="Sawayama S."/>
        </authorList>
    </citation>
    <scope>NUCLEOTIDE SEQUENCE [LARGE SCALE GENOMIC DNA]</scope>
    <source>
        <strain evidence="5 6">NIES-144</strain>
    </source>
</reference>
<dbReference type="GO" id="GO:0006508">
    <property type="term" value="P:proteolysis"/>
    <property type="evidence" value="ECO:0007669"/>
    <property type="project" value="InterPro"/>
</dbReference>
<dbReference type="EMBL" id="BLLF01000580">
    <property type="protein sequence ID" value="GFH13139.1"/>
    <property type="molecule type" value="Genomic_DNA"/>
</dbReference>
<evidence type="ECO:0000256" key="1">
    <source>
        <dbReference type="ARBA" id="ARBA00007447"/>
    </source>
</evidence>
<evidence type="ECO:0000256" key="2">
    <source>
        <dbReference type="ARBA" id="ARBA00023157"/>
    </source>
</evidence>
<dbReference type="InterPro" id="IPR001461">
    <property type="entry name" value="Aspartic_peptidase_A1"/>
</dbReference>
<feature type="domain" description="Saposin B-type" evidence="3">
    <location>
        <begin position="41"/>
        <end position="80"/>
    </location>
</feature>
<dbReference type="InterPro" id="IPR033121">
    <property type="entry name" value="PEPTIDASE_A1"/>
</dbReference>
<dbReference type="SUPFAM" id="SSF47862">
    <property type="entry name" value="Saposin"/>
    <property type="match status" value="1"/>
</dbReference>
<dbReference type="PROSITE" id="PS51767">
    <property type="entry name" value="PEPTIDASE_A1"/>
    <property type="match status" value="1"/>
</dbReference>
<evidence type="ECO:0000313" key="6">
    <source>
        <dbReference type="Proteomes" id="UP000485058"/>
    </source>
</evidence>
<evidence type="ECO:0008006" key="7">
    <source>
        <dbReference type="Google" id="ProtNLM"/>
    </source>
</evidence>
<dbReference type="InterPro" id="IPR008139">
    <property type="entry name" value="SaposinB_dom"/>
</dbReference>
<protein>
    <recommendedName>
        <fullName evidence="7">Peptidase A1 domain-containing protein</fullName>
    </recommendedName>
</protein>
<dbReference type="Pfam" id="PF00026">
    <property type="entry name" value="Asp"/>
    <property type="match status" value="2"/>
</dbReference>
<dbReference type="GO" id="GO:0006629">
    <property type="term" value="P:lipid metabolic process"/>
    <property type="evidence" value="ECO:0007669"/>
    <property type="project" value="InterPro"/>
</dbReference>
<evidence type="ECO:0000313" key="5">
    <source>
        <dbReference type="EMBL" id="GFH13139.1"/>
    </source>
</evidence>
<dbReference type="Gene3D" id="1.10.225.10">
    <property type="entry name" value="Saposin-like"/>
    <property type="match status" value="1"/>
</dbReference>
<dbReference type="AlphaFoldDB" id="A0A699Z2C3"/>
<comment type="similarity">
    <text evidence="1">Belongs to the peptidase A1 family.</text>
</comment>
<proteinExistence type="inferred from homology"/>
<dbReference type="PROSITE" id="PS50015">
    <property type="entry name" value="SAP_B"/>
    <property type="match status" value="1"/>
</dbReference>
<dbReference type="InterPro" id="IPR001969">
    <property type="entry name" value="Aspartic_peptidase_AS"/>
</dbReference>
<dbReference type="InterPro" id="IPR011001">
    <property type="entry name" value="Saposin-like"/>
</dbReference>
<dbReference type="Proteomes" id="UP000485058">
    <property type="component" value="Unassembled WGS sequence"/>
</dbReference>
<dbReference type="SUPFAM" id="SSF50630">
    <property type="entry name" value="Acid proteases"/>
    <property type="match status" value="1"/>
</dbReference>
<dbReference type="InterPro" id="IPR021109">
    <property type="entry name" value="Peptidase_aspartic_dom_sf"/>
</dbReference>
<dbReference type="PANTHER" id="PTHR47966:SF51">
    <property type="entry name" value="BETA-SITE APP-CLEAVING ENZYME, ISOFORM A-RELATED"/>
    <property type="match status" value="1"/>
</dbReference>
<dbReference type="Gene3D" id="2.40.70.10">
    <property type="entry name" value="Acid Proteases"/>
    <property type="match status" value="1"/>
</dbReference>
<evidence type="ECO:0000259" key="4">
    <source>
        <dbReference type="PROSITE" id="PS51767"/>
    </source>
</evidence>
<accession>A0A699Z2C3</accession>
<dbReference type="GO" id="GO:0004190">
    <property type="term" value="F:aspartic-type endopeptidase activity"/>
    <property type="evidence" value="ECO:0007669"/>
    <property type="project" value="InterPro"/>
</dbReference>
<keyword evidence="2" id="KW-1015">Disulfide bond</keyword>
<sequence>VGDQLMCPNGCAAIADTGTSLIAGPASEVSVINRAIGASSAIAMQCKAIVKEYLPEIIQAVQDLPLDAICGTIGLCSPAPSRLQRVQQAVQRRLLAQPLPRTQSARYSQTPAWAQMVKAGAQQAGLQTGVMCDFCMAAVQYVKIALASNTTVEQIADAMGQLCDSALSGLDSGPAQVECKKIHMLPDITLKIGGKEFPLTAQQYILQVEAPGADTQCISGFMGLDVPSGPLWILGDIVLGAYHTVFDVGQSRLGFATAA</sequence>
<name>A0A699Z2C3_HAELA</name>